<evidence type="ECO:0000259" key="2">
    <source>
        <dbReference type="Pfam" id="PF00156"/>
    </source>
</evidence>
<protein>
    <submittedName>
        <fullName evidence="3">Predicted amidophosphoribosyltransferases</fullName>
    </submittedName>
</protein>
<dbReference type="PANTHER" id="PTHR47505:SF1">
    <property type="entry name" value="DNA UTILIZATION PROTEIN YHGH"/>
    <property type="match status" value="1"/>
</dbReference>
<keyword evidence="4" id="KW-1185">Reference proteome</keyword>
<evidence type="ECO:0000313" key="3">
    <source>
        <dbReference type="EMBL" id="SNS47818.1"/>
    </source>
</evidence>
<evidence type="ECO:0000256" key="1">
    <source>
        <dbReference type="ARBA" id="ARBA00008007"/>
    </source>
</evidence>
<comment type="similarity">
    <text evidence="1">Belongs to the ComF/GntX family.</text>
</comment>
<accession>A0A239EU61</accession>
<proteinExistence type="inferred from homology"/>
<dbReference type="PANTHER" id="PTHR47505">
    <property type="entry name" value="DNA UTILIZATION PROTEIN YHGH"/>
    <property type="match status" value="1"/>
</dbReference>
<dbReference type="RefSeq" id="WP_089315934.1">
    <property type="nucleotide sequence ID" value="NZ_FZNP01000018.1"/>
</dbReference>
<dbReference type="AlphaFoldDB" id="A0A239EU61"/>
<gene>
    <name evidence="3" type="ORF">SAMN06265355_11882</name>
</gene>
<dbReference type="SUPFAM" id="SSF53271">
    <property type="entry name" value="PRTase-like"/>
    <property type="match status" value="1"/>
</dbReference>
<organism evidence="3 4">
    <name type="scientific">Actinomadura mexicana</name>
    <dbReference type="NCBI Taxonomy" id="134959"/>
    <lineage>
        <taxon>Bacteria</taxon>
        <taxon>Bacillati</taxon>
        <taxon>Actinomycetota</taxon>
        <taxon>Actinomycetes</taxon>
        <taxon>Streptosporangiales</taxon>
        <taxon>Thermomonosporaceae</taxon>
        <taxon>Actinomadura</taxon>
    </lineage>
</organism>
<dbReference type="Proteomes" id="UP000198420">
    <property type="component" value="Unassembled WGS sequence"/>
</dbReference>
<dbReference type="Gene3D" id="3.40.50.2020">
    <property type="match status" value="1"/>
</dbReference>
<dbReference type="EMBL" id="FZNP01000018">
    <property type="protein sequence ID" value="SNS47818.1"/>
    <property type="molecule type" value="Genomic_DNA"/>
</dbReference>
<dbReference type="InterPro" id="IPR029057">
    <property type="entry name" value="PRTase-like"/>
</dbReference>
<dbReference type="Pfam" id="PF00156">
    <property type="entry name" value="Pribosyltran"/>
    <property type="match status" value="1"/>
</dbReference>
<name>A0A239EU61_9ACTN</name>
<reference evidence="4" key="1">
    <citation type="submission" date="2017-06" db="EMBL/GenBank/DDBJ databases">
        <authorList>
            <person name="Varghese N."/>
            <person name="Submissions S."/>
        </authorList>
    </citation>
    <scope>NUCLEOTIDE SEQUENCE [LARGE SCALE GENOMIC DNA]</scope>
    <source>
        <strain evidence="4">DSM 44485</strain>
    </source>
</reference>
<dbReference type="InterPro" id="IPR000836">
    <property type="entry name" value="PRTase_dom"/>
</dbReference>
<dbReference type="GO" id="GO:0016757">
    <property type="term" value="F:glycosyltransferase activity"/>
    <property type="evidence" value="ECO:0007669"/>
    <property type="project" value="UniProtKB-KW"/>
</dbReference>
<keyword evidence="3" id="KW-0328">Glycosyltransferase</keyword>
<keyword evidence="3" id="KW-0808">Transferase</keyword>
<evidence type="ECO:0000313" key="4">
    <source>
        <dbReference type="Proteomes" id="UP000198420"/>
    </source>
</evidence>
<dbReference type="InterPro" id="IPR051910">
    <property type="entry name" value="ComF/GntX_DNA_util-trans"/>
</dbReference>
<dbReference type="OrthoDB" id="5244859at2"/>
<feature type="domain" description="Phosphoribosyltransferase" evidence="2">
    <location>
        <begin position="160"/>
        <end position="217"/>
    </location>
</feature>
<sequence length="221" mass="22499">MSVLTDLIDLLLPQRCAGCGHHPGLLCEACARPLRAAARPAGQAPAGLPPPWTVAAYEGPLRTILASYKERGRAALAVPLGEALATAVHAALPSGPGPPVVVWVPSGRGAVRRRGHDPLRGAVDVAVRRLRAGGVPVSALGALRQRGRVADQAGLSARERAANLAGAIEVRAEVAGCPVLLVDDVVTTGASLAEAARALRAAGADVTGAATIAATPRHRLW</sequence>